<accession>K0J3R1</accession>
<reference evidence="1" key="2">
    <citation type="journal article" date="2014" name="FEMS Microbiol. Ecol.">
        <title>Novel integrons and gene cassettes from a Cascadian submarine gas-hydrate-bearing core.</title>
        <authorList>
            <person name="Elsaied H."/>
            <person name="Stokes H.W."/>
            <person name="Yoshioka H."/>
            <person name="Mitani Y."/>
            <person name="Maruyama A."/>
        </authorList>
    </citation>
    <scope>NUCLEOTIDE SEQUENCE</scope>
</reference>
<protein>
    <submittedName>
        <fullName evidence="1">Uncharacterized protein</fullName>
    </submittedName>
</protein>
<feature type="non-terminal residue" evidence="1">
    <location>
        <position position="1"/>
    </location>
</feature>
<name>K0J3R1_9ZZZZ</name>
<dbReference type="AlphaFoldDB" id="K0J3R1"/>
<sequence length="79" mass="9137">LIWDAVIPPRFDEDKDIAVFPLTVQLPDVEIDAGYGVLWPEDGRNISYYVRLAESVGFKVISEKEEDRQLFLELKKQGR</sequence>
<evidence type="ECO:0000313" key="1">
    <source>
        <dbReference type="EMBL" id="BAM62568.1"/>
    </source>
</evidence>
<proteinExistence type="predicted"/>
<reference evidence="1" key="1">
    <citation type="submission" date="2012-09" db="EMBL/GenBank/DDBJ databases">
        <authorList>
            <person name="Elsaied H.E."/>
            <person name="Maruyama A."/>
        </authorList>
    </citation>
    <scope>NUCLEOTIDE SEQUENCE</scope>
</reference>
<organism evidence="1">
    <name type="scientific">uncultured microorganism</name>
    <dbReference type="NCBI Taxonomy" id="358574"/>
    <lineage>
        <taxon>unclassified sequences</taxon>
        <taxon>environmental samples</taxon>
    </lineage>
</organism>
<dbReference type="EMBL" id="AB750516">
    <property type="protein sequence ID" value="BAM62568.1"/>
    <property type="molecule type" value="Genomic_DNA"/>
</dbReference>